<dbReference type="PROSITE" id="PS51186">
    <property type="entry name" value="GNAT"/>
    <property type="match status" value="1"/>
</dbReference>
<evidence type="ECO:0000313" key="5">
    <source>
        <dbReference type="Proteomes" id="UP001232536"/>
    </source>
</evidence>
<evidence type="ECO:0000256" key="1">
    <source>
        <dbReference type="ARBA" id="ARBA00022679"/>
    </source>
</evidence>
<sequence length="176" mass="18614">MPLLTPSESADVSVRPAVREDAVAIAGTQLRAWRTDHVEVLGTDVLDLIDAGAVRERWTSAITEAPSPEHRVLVACDGPRVVGVAASVPVEDGIELTALEVDPDHQRSGHGSRLLAACVDLGRERGATVVSTWVLDGDLAREQFLGGAGLGPDGSTRTLATGPGREVTERRWIAQL</sequence>
<reference evidence="4 5" key="1">
    <citation type="submission" date="2023-07" db="EMBL/GenBank/DDBJ databases">
        <title>Description of novel actinomycetes strains, isolated from tidal flat sediment.</title>
        <authorList>
            <person name="Lu C."/>
        </authorList>
    </citation>
    <scope>NUCLEOTIDE SEQUENCE [LARGE SCALE GENOMIC DNA]</scope>
    <source>
        <strain evidence="4 5">SYSU T00b441</strain>
    </source>
</reference>
<dbReference type="InterPro" id="IPR016181">
    <property type="entry name" value="Acyl_CoA_acyltransferase"/>
</dbReference>
<dbReference type="InterPro" id="IPR000182">
    <property type="entry name" value="GNAT_dom"/>
</dbReference>
<organism evidence="4 5">
    <name type="scientific">Actinotalea lenta</name>
    <dbReference type="NCBI Taxonomy" id="3064654"/>
    <lineage>
        <taxon>Bacteria</taxon>
        <taxon>Bacillati</taxon>
        <taxon>Actinomycetota</taxon>
        <taxon>Actinomycetes</taxon>
        <taxon>Micrococcales</taxon>
        <taxon>Cellulomonadaceae</taxon>
        <taxon>Actinotalea</taxon>
    </lineage>
</organism>
<dbReference type="PANTHER" id="PTHR43877">
    <property type="entry name" value="AMINOALKYLPHOSPHONATE N-ACETYLTRANSFERASE-RELATED-RELATED"/>
    <property type="match status" value="1"/>
</dbReference>
<dbReference type="EMBL" id="JAUQYP010000001">
    <property type="protein sequence ID" value="MDO8107370.1"/>
    <property type="molecule type" value="Genomic_DNA"/>
</dbReference>
<evidence type="ECO:0000313" key="4">
    <source>
        <dbReference type="EMBL" id="MDO8107370.1"/>
    </source>
</evidence>
<feature type="domain" description="N-acetyltransferase" evidence="3">
    <location>
        <begin position="12"/>
        <end position="174"/>
    </location>
</feature>
<gene>
    <name evidence="4" type="ORF">Q6348_09200</name>
</gene>
<keyword evidence="1" id="KW-0808">Transferase</keyword>
<comment type="caution">
    <text evidence="4">The sequence shown here is derived from an EMBL/GenBank/DDBJ whole genome shotgun (WGS) entry which is preliminary data.</text>
</comment>
<dbReference type="InterPro" id="IPR050832">
    <property type="entry name" value="Bact_Acetyltransf"/>
</dbReference>
<dbReference type="CDD" id="cd04301">
    <property type="entry name" value="NAT_SF"/>
    <property type="match status" value="1"/>
</dbReference>
<proteinExistence type="predicted"/>
<dbReference type="Pfam" id="PF00583">
    <property type="entry name" value="Acetyltransf_1"/>
    <property type="match status" value="1"/>
</dbReference>
<evidence type="ECO:0000259" key="3">
    <source>
        <dbReference type="PROSITE" id="PS51186"/>
    </source>
</evidence>
<accession>A0ABT9D8Z0</accession>
<dbReference type="Proteomes" id="UP001232536">
    <property type="component" value="Unassembled WGS sequence"/>
</dbReference>
<protein>
    <submittedName>
        <fullName evidence="4">GNAT family N-acetyltransferase</fullName>
    </submittedName>
</protein>
<evidence type="ECO:0000256" key="2">
    <source>
        <dbReference type="ARBA" id="ARBA00023315"/>
    </source>
</evidence>
<keyword evidence="5" id="KW-1185">Reference proteome</keyword>
<dbReference type="RefSeq" id="WP_304600999.1">
    <property type="nucleotide sequence ID" value="NZ_JAUQYP010000001.1"/>
</dbReference>
<dbReference type="Gene3D" id="3.40.630.30">
    <property type="match status" value="1"/>
</dbReference>
<keyword evidence="2" id="KW-0012">Acyltransferase</keyword>
<name>A0ABT9D8Z0_9CELL</name>
<dbReference type="SUPFAM" id="SSF55729">
    <property type="entry name" value="Acyl-CoA N-acyltransferases (Nat)"/>
    <property type="match status" value="1"/>
</dbReference>
<dbReference type="PANTHER" id="PTHR43877:SF1">
    <property type="entry name" value="ACETYLTRANSFERASE"/>
    <property type="match status" value="1"/>
</dbReference>